<dbReference type="Gene3D" id="1.10.630.10">
    <property type="entry name" value="Cytochrome P450"/>
    <property type="match status" value="1"/>
</dbReference>
<dbReference type="WBParaSite" id="MBELARI_LOCUS14275">
    <property type="protein sequence ID" value="MBELARI_LOCUS14275"/>
    <property type="gene ID" value="MBELARI_LOCUS14275"/>
</dbReference>
<dbReference type="GO" id="GO:0006805">
    <property type="term" value="P:xenobiotic metabolic process"/>
    <property type="evidence" value="ECO:0007669"/>
    <property type="project" value="TreeGrafter"/>
</dbReference>
<sequence>MAAQQPLWCWLPWNLDHVDCQNPVPADERCEPACPDLKCCKGLLYLTKKLTLPLTSGDLWTGGMETSVTTLRWAIIFLMYHPHIQKRLHDEIDQVLGDSRATYSCRNQKSFTSVNSQSVPRHSALT</sequence>
<keyword evidence="4" id="KW-0503">Monooxygenase</keyword>
<evidence type="ECO:0008006" key="7">
    <source>
        <dbReference type="Google" id="ProtNLM"/>
    </source>
</evidence>
<dbReference type="GO" id="GO:0016712">
    <property type="term" value="F:oxidoreductase activity, acting on paired donors, with incorporation or reduction of molecular oxygen, reduced flavin or flavoprotein as one donor, and incorporation of one atom of oxygen"/>
    <property type="evidence" value="ECO:0007669"/>
    <property type="project" value="TreeGrafter"/>
</dbReference>
<keyword evidence="4" id="KW-0560">Oxidoreductase</keyword>
<protein>
    <recommendedName>
        <fullName evidence="7">Cytochrome P450</fullName>
    </recommendedName>
</protein>
<accession>A0AAF3J3Q2</accession>
<keyword evidence="3" id="KW-0408">Iron</keyword>
<dbReference type="Proteomes" id="UP000887575">
    <property type="component" value="Unassembled WGS sequence"/>
</dbReference>
<keyword evidence="2" id="KW-0479">Metal-binding</keyword>
<dbReference type="InterPro" id="IPR001128">
    <property type="entry name" value="Cyt_P450"/>
</dbReference>
<evidence type="ECO:0000256" key="2">
    <source>
        <dbReference type="ARBA" id="ARBA00022723"/>
    </source>
</evidence>
<keyword evidence="5" id="KW-1185">Reference proteome</keyword>
<dbReference type="InterPro" id="IPR050182">
    <property type="entry name" value="Cytochrome_P450_fam2"/>
</dbReference>
<dbReference type="InterPro" id="IPR036396">
    <property type="entry name" value="Cyt_P450_sf"/>
</dbReference>
<dbReference type="AlphaFoldDB" id="A0AAF3J3Q2"/>
<name>A0AAF3J3Q2_9BILA</name>
<dbReference type="InterPro" id="IPR002401">
    <property type="entry name" value="Cyt_P450_E_grp-I"/>
</dbReference>
<dbReference type="GO" id="GO:0005506">
    <property type="term" value="F:iron ion binding"/>
    <property type="evidence" value="ECO:0007669"/>
    <property type="project" value="InterPro"/>
</dbReference>
<dbReference type="GO" id="GO:0006082">
    <property type="term" value="P:organic acid metabolic process"/>
    <property type="evidence" value="ECO:0007669"/>
    <property type="project" value="TreeGrafter"/>
</dbReference>
<dbReference type="PANTHER" id="PTHR24300:SF375">
    <property type="entry name" value="CYTOCHROME P450 FAMILY"/>
    <property type="match status" value="1"/>
</dbReference>
<evidence type="ECO:0000256" key="3">
    <source>
        <dbReference type="ARBA" id="ARBA00023004"/>
    </source>
</evidence>
<evidence type="ECO:0000313" key="5">
    <source>
        <dbReference type="Proteomes" id="UP000887575"/>
    </source>
</evidence>
<dbReference type="GO" id="GO:0020037">
    <property type="term" value="F:heme binding"/>
    <property type="evidence" value="ECO:0007669"/>
    <property type="project" value="InterPro"/>
</dbReference>
<comment type="similarity">
    <text evidence="1">Belongs to the cytochrome P450 family.</text>
</comment>
<reference evidence="6" key="1">
    <citation type="submission" date="2024-02" db="UniProtKB">
        <authorList>
            <consortium name="WormBaseParasite"/>
        </authorList>
    </citation>
    <scope>IDENTIFICATION</scope>
</reference>
<dbReference type="PRINTS" id="PR00463">
    <property type="entry name" value="EP450I"/>
</dbReference>
<evidence type="ECO:0000256" key="4">
    <source>
        <dbReference type="ARBA" id="ARBA00023033"/>
    </source>
</evidence>
<proteinExistence type="inferred from homology"/>
<evidence type="ECO:0000256" key="1">
    <source>
        <dbReference type="ARBA" id="ARBA00010617"/>
    </source>
</evidence>
<dbReference type="Pfam" id="PF00067">
    <property type="entry name" value="p450"/>
    <property type="match status" value="1"/>
</dbReference>
<dbReference type="GO" id="GO:0005737">
    <property type="term" value="C:cytoplasm"/>
    <property type="evidence" value="ECO:0007669"/>
    <property type="project" value="TreeGrafter"/>
</dbReference>
<organism evidence="5 6">
    <name type="scientific">Mesorhabditis belari</name>
    <dbReference type="NCBI Taxonomy" id="2138241"/>
    <lineage>
        <taxon>Eukaryota</taxon>
        <taxon>Metazoa</taxon>
        <taxon>Ecdysozoa</taxon>
        <taxon>Nematoda</taxon>
        <taxon>Chromadorea</taxon>
        <taxon>Rhabditida</taxon>
        <taxon>Rhabditina</taxon>
        <taxon>Rhabditomorpha</taxon>
        <taxon>Rhabditoidea</taxon>
        <taxon>Rhabditidae</taxon>
        <taxon>Mesorhabditinae</taxon>
        <taxon>Mesorhabditis</taxon>
    </lineage>
</organism>
<dbReference type="SUPFAM" id="SSF48264">
    <property type="entry name" value="Cytochrome P450"/>
    <property type="match status" value="1"/>
</dbReference>
<evidence type="ECO:0000313" key="6">
    <source>
        <dbReference type="WBParaSite" id="MBELARI_LOCUS14275"/>
    </source>
</evidence>
<dbReference type="PANTHER" id="PTHR24300">
    <property type="entry name" value="CYTOCHROME P450 508A4-RELATED"/>
    <property type="match status" value="1"/>
</dbReference>